<comment type="caution">
    <text evidence="6">The sequence shown here is derived from an EMBL/GenBank/DDBJ whole genome shotgun (WGS) entry which is preliminary data.</text>
</comment>
<feature type="transmembrane region" description="Helical" evidence="5">
    <location>
        <begin position="93"/>
        <end position="112"/>
    </location>
</feature>
<evidence type="ECO:0000256" key="5">
    <source>
        <dbReference type="SAM" id="Phobius"/>
    </source>
</evidence>
<dbReference type="InterPro" id="IPR032808">
    <property type="entry name" value="DoxX"/>
</dbReference>
<keyword evidence="7" id="KW-1185">Reference proteome</keyword>
<organism evidence="6 7">
    <name type="scientific">Paenibacillus artemisiicola</name>
    <dbReference type="NCBI Taxonomy" id="1172618"/>
    <lineage>
        <taxon>Bacteria</taxon>
        <taxon>Bacillati</taxon>
        <taxon>Bacillota</taxon>
        <taxon>Bacilli</taxon>
        <taxon>Bacillales</taxon>
        <taxon>Paenibacillaceae</taxon>
        <taxon>Paenibacillus</taxon>
    </lineage>
</organism>
<name>A0ABS3WD98_9BACL</name>
<keyword evidence="4 5" id="KW-0472">Membrane</keyword>
<feature type="transmembrane region" description="Helical" evidence="5">
    <location>
        <begin position="69"/>
        <end position="87"/>
    </location>
</feature>
<keyword evidence="3 5" id="KW-1133">Transmembrane helix</keyword>
<accession>A0ABS3WD98</accession>
<evidence type="ECO:0000313" key="6">
    <source>
        <dbReference type="EMBL" id="MBO7746282.1"/>
    </source>
</evidence>
<dbReference type="EMBL" id="JAGGDJ010000016">
    <property type="protein sequence ID" value="MBO7746282.1"/>
    <property type="molecule type" value="Genomic_DNA"/>
</dbReference>
<reference evidence="6 7" key="1">
    <citation type="submission" date="2021-03" db="EMBL/GenBank/DDBJ databases">
        <title>Paenibacillus artemisicola MWE-103 whole genome sequence.</title>
        <authorList>
            <person name="Ham Y.J."/>
        </authorList>
    </citation>
    <scope>NUCLEOTIDE SEQUENCE [LARGE SCALE GENOMIC DNA]</scope>
    <source>
        <strain evidence="6 7">MWE-103</strain>
    </source>
</reference>
<feature type="transmembrane region" description="Helical" evidence="5">
    <location>
        <begin position="42"/>
        <end position="64"/>
    </location>
</feature>
<proteinExistence type="predicted"/>
<evidence type="ECO:0000313" key="7">
    <source>
        <dbReference type="Proteomes" id="UP000670947"/>
    </source>
</evidence>
<protein>
    <submittedName>
        <fullName evidence="6">DoxX family protein</fullName>
    </submittedName>
</protein>
<evidence type="ECO:0000256" key="2">
    <source>
        <dbReference type="ARBA" id="ARBA00022692"/>
    </source>
</evidence>
<evidence type="ECO:0000256" key="3">
    <source>
        <dbReference type="ARBA" id="ARBA00022989"/>
    </source>
</evidence>
<dbReference type="Proteomes" id="UP000670947">
    <property type="component" value="Unassembled WGS sequence"/>
</dbReference>
<dbReference type="Pfam" id="PF13564">
    <property type="entry name" value="DoxX_2"/>
    <property type="match status" value="1"/>
</dbReference>
<evidence type="ECO:0000256" key="1">
    <source>
        <dbReference type="ARBA" id="ARBA00004141"/>
    </source>
</evidence>
<keyword evidence="2 5" id="KW-0812">Transmembrane</keyword>
<comment type="subcellular location">
    <subcellularLocation>
        <location evidence="1">Membrane</location>
        <topology evidence="1">Multi-pass membrane protein</topology>
    </subcellularLocation>
</comment>
<evidence type="ECO:0000256" key="4">
    <source>
        <dbReference type="ARBA" id="ARBA00023136"/>
    </source>
</evidence>
<gene>
    <name evidence="6" type="ORF">I8J29_18900</name>
</gene>
<sequence>MAIMAIVIEILLALAFLGSGLSKAAGAKMQVESFNKLGLPQWFRVVTGLLQLVAVAGLVVGFWYASWSAWAAVGLAFIMVCGVIAHIRAKDAFGQMVPALVLAILAIVLACLQGSDLGNFPN</sequence>